<accession>A0A0T5YUH0</accession>
<evidence type="ECO:0000313" key="3">
    <source>
        <dbReference type="Proteomes" id="UP000051276"/>
    </source>
</evidence>
<name>A0A0T5YUH0_9GAMM</name>
<comment type="caution">
    <text evidence="1">The sequence shown here is derived from an EMBL/GenBank/DDBJ whole genome shotgun (WGS) entry which is preliminary data.</text>
</comment>
<evidence type="ECO:0000313" key="1">
    <source>
        <dbReference type="EMBL" id="KRT54243.1"/>
    </source>
</evidence>
<dbReference type="EMBL" id="LMXI01000622">
    <property type="protein sequence ID" value="KRT56963.1"/>
    <property type="molecule type" value="Genomic_DNA"/>
</dbReference>
<proteinExistence type="predicted"/>
<dbReference type="Proteomes" id="UP000051634">
    <property type="component" value="Unassembled WGS sequence"/>
</dbReference>
<keyword evidence="4" id="KW-1185">Reference proteome</keyword>
<evidence type="ECO:0000313" key="4">
    <source>
        <dbReference type="Proteomes" id="UP000051634"/>
    </source>
</evidence>
<organism evidence="1 4">
    <name type="scientific">endosymbiont of Ridgeia piscesae</name>
    <dbReference type="NCBI Taxonomy" id="54398"/>
    <lineage>
        <taxon>Bacteria</taxon>
        <taxon>Pseudomonadati</taxon>
        <taxon>Pseudomonadota</taxon>
        <taxon>Gammaproteobacteria</taxon>
        <taxon>sulfur-oxidizing symbionts</taxon>
    </lineage>
</organism>
<protein>
    <submittedName>
        <fullName evidence="1">Uncharacterized protein</fullName>
    </submittedName>
</protein>
<reference evidence="3 4" key="1">
    <citation type="submission" date="2015-11" db="EMBL/GenBank/DDBJ databases">
        <title>The genome of Candidatus Endoriftia persephone in Ridgeia piscesae and population structure of the North Eastern Pacific vestimentiferan symbionts.</title>
        <authorList>
            <person name="Perez M."/>
            <person name="Juniper K.S."/>
        </authorList>
    </citation>
    <scope>NUCLEOTIDE SEQUENCE [LARGE SCALE GENOMIC DNA]</scope>
    <source>
        <strain evidence="2">Ind10</strain>
        <strain evidence="1">Ind11</strain>
    </source>
</reference>
<dbReference type="AlphaFoldDB" id="A0A0T5YUH0"/>
<evidence type="ECO:0000313" key="2">
    <source>
        <dbReference type="EMBL" id="KRT56963.1"/>
    </source>
</evidence>
<dbReference type="Proteomes" id="UP000051276">
    <property type="component" value="Unassembled WGS sequence"/>
</dbReference>
<dbReference type="EMBL" id="LDXT01000092">
    <property type="protein sequence ID" value="KRT54243.1"/>
    <property type="molecule type" value="Genomic_DNA"/>
</dbReference>
<sequence>MQAFVILGQHSWTYQITYTQFSARSPDTRLGSFMLLVTRSAAFSLPRRSIIIR</sequence>
<gene>
    <name evidence="1" type="ORF">Ga0074115_1044</name>
    <name evidence="2" type="ORF">Ga0076813_10723</name>
</gene>